<reference evidence="1 2" key="1">
    <citation type="submission" date="2020-09" db="EMBL/GenBank/DDBJ databases">
        <title>Pedobacter sp. SW-16 isolated from soil near Yeocheon.</title>
        <authorList>
            <person name="Im H.S."/>
            <person name="Joung Y."/>
            <person name="Lee S.-S."/>
        </authorList>
    </citation>
    <scope>NUCLEOTIDE SEQUENCE [LARGE SCALE GENOMIC DNA]</scope>
    <source>
        <strain evidence="1 2">SW-16</strain>
    </source>
</reference>
<dbReference type="Proteomes" id="UP000516439">
    <property type="component" value="Chromosome"/>
</dbReference>
<sequence>MTHTAIQSKDYIKNIDFEYVETYSFQQQAYYSDATRNTVAISWYDNRITDLNGNLDSSSEKISSFRRNSQDMIKLNHILETEVANLPSWMCLPIYRDAIIFYNKTGEIVSALNVCFECSYMEDDKGININADESTYGLLKSFLISKGHKIRA</sequence>
<evidence type="ECO:0000313" key="1">
    <source>
        <dbReference type="EMBL" id="QNR84560.1"/>
    </source>
</evidence>
<protein>
    <submittedName>
        <fullName evidence="1">Uncharacterized protein</fullName>
    </submittedName>
</protein>
<proteinExistence type="predicted"/>
<keyword evidence="2" id="KW-1185">Reference proteome</keyword>
<dbReference type="EMBL" id="CP061171">
    <property type="protein sequence ID" value="QNR84560.1"/>
    <property type="molecule type" value="Genomic_DNA"/>
</dbReference>
<accession>A0ABX6TJK7</accession>
<organism evidence="1 2">
    <name type="scientific">Pedobacter riviphilus</name>
    <dbReference type="NCBI Taxonomy" id="2766984"/>
    <lineage>
        <taxon>Bacteria</taxon>
        <taxon>Pseudomonadati</taxon>
        <taxon>Bacteroidota</taxon>
        <taxon>Sphingobacteriia</taxon>
        <taxon>Sphingobacteriales</taxon>
        <taxon>Sphingobacteriaceae</taxon>
        <taxon>Pedobacter</taxon>
    </lineage>
</organism>
<gene>
    <name evidence="1" type="ORF">H9N25_22110</name>
</gene>
<dbReference type="RefSeq" id="WP_190327257.1">
    <property type="nucleotide sequence ID" value="NZ_CP061171.1"/>
</dbReference>
<evidence type="ECO:0000313" key="2">
    <source>
        <dbReference type="Proteomes" id="UP000516439"/>
    </source>
</evidence>
<name>A0ABX6TJK7_9SPHI</name>